<dbReference type="Pfam" id="PF12552">
    <property type="entry name" value="DUF3741"/>
    <property type="match status" value="1"/>
</dbReference>
<feature type="domain" description="DUF3741" evidence="2">
    <location>
        <begin position="198"/>
        <end position="242"/>
    </location>
</feature>
<evidence type="ECO:0008006" key="6">
    <source>
        <dbReference type="Google" id="ProtNLM"/>
    </source>
</evidence>
<dbReference type="Proteomes" id="UP001153076">
    <property type="component" value="Unassembled WGS sequence"/>
</dbReference>
<organism evidence="4 5">
    <name type="scientific">Carnegiea gigantea</name>
    <dbReference type="NCBI Taxonomy" id="171969"/>
    <lineage>
        <taxon>Eukaryota</taxon>
        <taxon>Viridiplantae</taxon>
        <taxon>Streptophyta</taxon>
        <taxon>Embryophyta</taxon>
        <taxon>Tracheophyta</taxon>
        <taxon>Spermatophyta</taxon>
        <taxon>Magnoliopsida</taxon>
        <taxon>eudicotyledons</taxon>
        <taxon>Gunneridae</taxon>
        <taxon>Pentapetalae</taxon>
        <taxon>Caryophyllales</taxon>
        <taxon>Cactineae</taxon>
        <taxon>Cactaceae</taxon>
        <taxon>Cactoideae</taxon>
        <taxon>Echinocereeae</taxon>
        <taxon>Carnegiea</taxon>
    </lineage>
</organism>
<feature type="region of interest" description="Disordered" evidence="1">
    <location>
        <begin position="49"/>
        <end position="155"/>
    </location>
</feature>
<reference evidence="4" key="1">
    <citation type="submission" date="2022-04" db="EMBL/GenBank/DDBJ databases">
        <title>Carnegiea gigantea Genome sequencing and assembly v2.</title>
        <authorList>
            <person name="Copetti D."/>
            <person name="Sanderson M.J."/>
            <person name="Burquez A."/>
            <person name="Wojciechowski M.F."/>
        </authorList>
    </citation>
    <scope>NUCLEOTIDE SEQUENCE</scope>
    <source>
        <strain evidence="4">SGP5-SGP5p</strain>
        <tissue evidence="4">Aerial part</tissue>
    </source>
</reference>
<name>A0A9Q1JJW8_9CARY</name>
<evidence type="ECO:0000313" key="4">
    <source>
        <dbReference type="EMBL" id="KAJ8421578.1"/>
    </source>
</evidence>
<protein>
    <recommendedName>
        <fullName evidence="6">DUF3741 domain-containing protein</fullName>
    </recommendedName>
</protein>
<feature type="compositionally biased region" description="Basic and acidic residues" evidence="1">
    <location>
        <begin position="607"/>
        <end position="619"/>
    </location>
</feature>
<feature type="region of interest" description="Disordered" evidence="1">
    <location>
        <begin position="607"/>
        <end position="635"/>
    </location>
</feature>
<dbReference type="InterPro" id="IPR032795">
    <property type="entry name" value="DUF3741-assoc"/>
</dbReference>
<evidence type="ECO:0000256" key="1">
    <source>
        <dbReference type="SAM" id="MobiDB-lite"/>
    </source>
</evidence>
<dbReference type="AlphaFoldDB" id="A0A9Q1JJW8"/>
<dbReference type="PANTHER" id="PTHR46836">
    <property type="entry name" value="AFADIN"/>
    <property type="match status" value="1"/>
</dbReference>
<feature type="compositionally biased region" description="Basic and acidic residues" evidence="1">
    <location>
        <begin position="60"/>
        <end position="74"/>
    </location>
</feature>
<proteinExistence type="predicted"/>
<dbReference type="OrthoDB" id="1925259at2759"/>
<accession>A0A9Q1JJW8</accession>
<evidence type="ECO:0000259" key="2">
    <source>
        <dbReference type="Pfam" id="PF12552"/>
    </source>
</evidence>
<feature type="region of interest" description="Disordered" evidence="1">
    <location>
        <begin position="706"/>
        <end position="734"/>
    </location>
</feature>
<dbReference type="PANTHER" id="PTHR46836:SF8">
    <property type="entry name" value="AFADIN"/>
    <property type="match status" value="1"/>
</dbReference>
<feature type="region of interest" description="Disordered" evidence="1">
    <location>
        <begin position="425"/>
        <end position="460"/>
    </location>
</feature>
<dbReference type="Pfam" id="PF14383">
    <property type="entry name" value="VARLMGL"/>
    <property type="match status" value="1"/>
</dbReference>
<comment type="caution">
    <text evidence="4">The sequence shown here is derived from an EMBL/GenBank/DDBJ whole genome shotgun (WGS) entry which is preliminary data.</text>
</comment>
<feature type="domain" description="DUF3741" evidence="3">
    <location>
        <begin position="97"/>
        <end position="118"/>
    </location>
</feature>
<gene>
    <name evidence="4" type="ORF">Cgig2_007794</name>
</gene>
<feature type="compositionally biased region" description="Basic and acidic residues" evidence="1">
    <location>
        <begin position="86"/>
        <end position="95"/>
    </location>
</feature>
<feature type="compositionally biased region" description="Basic and acidic residues" evidence="1">
    <location>
        <begin position="431"/>
        <end position="440"/>
    </location>
</feature>
<keyword evidence="5" id="KW-1185">Reference proteome</keyword>
<evidence type="ECO:0000259" key="3">
    <source>
        <dbReference type="Pfam" id="PF14383"/>
    </source>
</evidence>
<dbReference type="InterPro" id="IPR022212">
    <property type="entry name" value="DUF3741"/>
</dbReference>
<dbReference type="EMBL" id="JAKOGI010002658">
    <property type="protein sequence ID" value="KAJ8421578.1"/>
    <property type="molecule type" value="Genomic_DNA"/>
</dbReference>
<sequence>MEKFRRTRAHARVPSPATTVTTIVDRRFDDRLVTIDWKGKQNKLTKLASASSSCSSSPEFGKEDPLALDQERSYSRPIAGTPMKKLLADEMSKGKESRRRSPSIIAKLMGLDGLPAQQNTSKQRKRSCDNRQHNAGSVGSRKSSKLYDSPTQRKDARGQHLFKDVYEVAESLDKETRIHSSHVAFTPNPSEDKIAFVRQKFIDVKRFSMDEKLQNSKEFYDALEVLDSNKDLLLKFLQEPNSLFAKHLRDLHGSPESHCGHVLSMKTANTLKGNIDATGCQLGGKASRKIDINHSQKHWDGVYGDLPHRSNTDSHKLNFSAEDEEDTKSAAPTRIVVLKPNLGKVQSIARSVSSPSPSHGSISDLDLHNECPNILHSGSEIRGRRSMHKDFDAYEFKYRESRELAKEITRRMKCKLGTDSFNISSSGHKGYSADESSREDSENESSYESEVTIASSRTSYTRSIHNKASTLHHEESAVNKEAKRRLSERWKMTCRSQEVEASSRGSTLAEMLAIPDMDMRPRNLDDIVNQDESIRRCTRKEVTAELMPPLGISSRDGWKDGCIRDLSRSRSLPCSSGHVLTPKSSTKHETLATERFFVRKESIDHGRSKTLKRDSKRNEGSFAESPRPSNKKSEFSCPVSMEIIDDAQDVQFSWNMVPKRFEGEDSPEPKSVILKASSGRHDSDSATSPVMDKEYEIVSKSMNCPHELVPSPHRSSGVPFQSSSTCAMRSVEQV</sequence>
<evidence type="ECO:0000313" key="5">
    <source>
        <dbReference type="Proteomes" id="UP001153076"/>
    </source>
</evidence>
<feature type="compositionally biased region" description="Polar residues" evidence="1">
    <location>
        <begin position="718"/>
        <end position="734"/>
    </location>
</feature>